<dbReference type="PANTHER" id="PTHR23232">
    <property type="entry name" value="KRAB DOMAIN C2H2 ZINC FINGER"/>
    <property type="match status" value="1"/>
</dbReference>
<dbReference type="Pfam" id="PF01352">
    <property type="entry name" value="KRAB"/>
    <property type="match status" value="1"/>
</dbReference>
<dbReference type="PROSITE" id="PS50805">
    <property type="entry name" value="KRAB"/>
    <property type="match status" value="1"/>
</dbReference>
<evidence type="ECO:0000259" key="1">
    <source>
        <dbReference type="PROSITE" id="PS50805"/>
    </source>
</evidence>
<reference evidence="2" key="1">
    <citation type="submission" date="2025-08" db="UniProtKB">
        <authorList>
            <consortium name="Ensembl"/>
        </authorList>
    </citation>
    <scope>IDENTIFICATION</scope>
</reference>
<organism evidence="2 3">
    <name type="scientific">Prolemur simus</name>
    <name type="common">Greater bamboo lemur</name>
    <name type="synonym">Hapalemur simus</name>
    <dbReference type="NCBI Taxonomy" id="1328070"/>
    <lineage>
        <taxon>Eukaryota</taxon>
        <taxon>Metazoa</taxon>
        <taxon>Chordata</taxon>
        <taxon>Craniata</taxon>
        <taxon>Vertebrata</taxon>
        <taxon>Euteleostomi</taxon>
        <taxon>Mammalia</taxon>
        <taxon>Eutheria</taxon>
        <taxon>Euarchontoglires</taxon>
        <taxon>Primates</taxon>
        <taxon>Strepsirrhini</taxon>
        <taxon>Lemuriformes</taxon>
        <taxon>Lemuridae</taxon>
        <taxon>Prolemur</taxon>
    </lineage>
</organism>
<dbReference type="GeneTree" id="ENSGT00940000164683"/>
<dbReference type="SUPFAM" id="SSF109640">
    <property type="entry name" value="KRAB domain (Kruppel-associated box)"/>
    <property type="match status" value="1"/>
</dbReference>
<dbReference type="SMART" id="SM00349">
    <property type="entry name" value="KRAB"/>
    <property type="match status" value="1"/>
</dbReference>
<keyword evidence="3" id="KW-1185">Reference proteome</keyword>
<name>A0A8C8Z1U4_PROSS</name>
<dbReference type="Gene3D" id="6.10.140.140">
    <property type="match status" value="1"/>
</dbReference>
<dbReference type="PANTHER" id="PTHR23232:SF163">
    <property type="entry name" value="ZINC FINGER PROTEIN 589"/>
    <property type="match status" value="1"/>
</dbReference>
<proteinExistence type="predicted"/>
<dbReference type="CDD" id="cd07765">
    <property type="entry name" value="KRAB_A-box"/>
    <property type="match status" value="1"/>
</dbReference>
<dbReference type="Proteomes" id="UP000694414">
    <property type="component" value="Unplaced"/>
</dbReference>
<feature type="domain" description="KRAB" evidence="1">
    <location>
        <begin position="54"/>
        <end position="123"/>
    </location>
</feature>
<dbReference type="AlphaFoldDB" id="A0A8C8Z1U4"/>
<reference evidence="2" key="2">
    <citation type="submission" date="2025-09" db="UniProtKB">
        <authorList>
            <consortium name="Ensembl"/>
        </authorList>
    </citation>
    <scope>IDENTIFICATION</scope>
</reference>
<gene>
    <name evidence="2" type="primary">ZNF560</name>
</gene>
<evidence type="ECO:0000313" key="3">
    <source>
        <dbReference type="Proteomes" id="UP000694414"/>
    </source>
</evidence>
<evidence type="ECO:0000313" key="2">
    <source>
        <dbReference type="Ensembl" id="ENSPSMP00000008637.1"/>
    </source>
</evidence>
<dbReference type="GO" id="GO:0006355">
    <property type="term" value="P:regulation of DNA-templated transcription"/>
    <property type="evidence" value="ECO:0007669"/>
    <property type="project" value="InterPro"/>
</dbReference>
<dbReference type="Ensembl" id="ENSPSMT00000010157.1">
    <property type="protein sequence ID" value="ENSPSMP00000008637.1"/>
    <property type="gene ID" value="ENSPSMG00000006352.1"/>
</dbReference>
<dbReference type="InterPro" id="IPR001909">
    <property type="entry name" value="KRAB"/>
</dbReference>
<dbReference type="InterPro" id="IPR050169">
    <property type="entry name" value="Krueppel_C2H2_ZnF"/>
</dbReference>
<dbReference type="InterPro" id="IPR036051">
    <property type="entry name" value="KRAB_dom_sf"/>
</dbReference>
<protein>
    <submittedName>
        <fullName evidence="2">Zinc finger protein 560</fullName>
    </submittedName>
</protein>
<accession>A0A8C8Z1U4</accession>
<sequence>MHVNVGVTVNSGFACLLSFPGGLISRDPACLHAEKTEAERKMADCLTNCYQDLVTFDSVAVKFTQEEWTLLDPTQRKLYRDVMLENYNNLSSVGYQLFKPSLISWLEEEFRTVQRGILQGKKPQWRGPL</sequence>